<keyword evidence="3 6" id="KW-0378">Hydrolase</keyword>
<sequence length="335" mass="36072">MSVTRSDNHAKSNATSDAFFPEAEAVREAVRDTVKGTLNGGVSSVLPVPPPPETSAERNSKRIAANGLALQKMPFAGVEGAAAFFDVDNTLMYGASVYWLGKGMSRRGILTSRDVIGFAWKQARFRFHGAEHHGHISSVKASALEMVAGFEVRKLQQLCEEVYDRDIAPRILEPVAQIAAAHIEAGQEVWLVTASPVELAEVIAQRLGLTGAVGTVAEVKDGCYTGRLVGDLLHGPAKAARIAELAQERGLDLSHSTAYSDSANDLPMLERVGNAVAVNPDARLAKAARERGWNIRDFRRGRRAARIALPATALAGVVVGGLAWRSHRLRNREQN</sequence>
<name>A0A895XIF5_9ACTN</name>
<evidence type="ECO:0000256" key="1">
    <source>
        <dbReference type="ARBA" id="ARBA00009184"/>
    </source>
</evidence>
<dbReference type="PANTHER" id="PTHR43344">
    <property type="entry name" value="PHOSPHOSERINE PHOSPHATASE"/>
    <property type="match status" value="1"/>
</dbReference>
<feature type="transmembrane region" description="Helical" evidence="5">
    <location>
        <begin position="304"/>
        <end position="324"/>
    </location>
</feature>
<dbReference type="InterPro" id="IPR036412">
    <property type="entry name" value="HAD-like_sf"/>
</dbReference>
<dbReference type="Gene3D" id="3.40.50.1000">
    <property type="entry name" value="HAD superfamily/HAD-like"/>
    <property type="match status" value="1"/>
</dbReference>
<keyword evidence="4" id="KW-0460">Magnesium</keyword>
<dbReference type="SUPFAM" id="SSF56784">
    <property type="entry name" value="HAD-like"/>
    <property type="match status" value="1"/>
</dbReference>
<keyword evidence="7" id="KW-1185">Reference proteome</keyword>
<dbReference type="EMBL" id="CP070496">
    <property type="protein sequence ID" value="QSB05591.1"/>
    <property type="molecule type" value="Genomic_DNA"/>
</dbReference>
<evidence type="ECO:0000313" key="6">
    <source>
        <dbReference type="EMBL" id="QSB05591.1"/>
    </source>
</evidence>
<keyword evidence="5" id="KW-1133">Transmembrane helix</keyword>
<comment type="similarity">
    <text evidence="1">Belongs to the HAD-like hydrolase superfamily. SerB family.</text>
</comment>
<dbReference type="Pfam" id="PF12710">
    <property type="entry name" value="HAD"/>
    <property type="match status" value="1"/>
</dbReference>
<evidence type="ECO:0000256" key="3">
    <source>
        <dbReference type="ARBA" id="ARBA00022801"/>
    </source>
</evidence>
<dbReference type="KEGG" id="nav:JQS30_01265"/>
<dbReference type="Proteomes" id="UP000662939">
    <property type="component" value="Chromosome"/>
</dbReference>
<dbReference type="Gene3D" id="1.20.1440.100">
    <property type="entry name" value="SG protein - dephosphorylation function"/>
    <property type="match status" value="1"/>
</dbReference>
<dbReference type="CDD" id="cd02612">
    <property type="entry name" value="HAD_PGPPase"/>
    <property type="match status" value="1"/>
</dbReference>
<proteinExistence type="inferred from homology"/>
<keyword evidence="5" id="KW-0472">Membrane</keyword>
<dbReference type="InterPro" id="IPR050582">
    <property type="entry name" value="HAD-like_SerB"/>
</dbReference>
<gene>
    <name evidence="6" type="ORF">JQS30_01265</name>
</gene>
<dbReference type="InterPro" id="IPR006385">
    <property type="entry name" value="HAD_hydro_SerB1"/>
</dbReference>
<dbReference type="FunFam" id="3.40.50.1000:FF:000025">
    <property type="entry name" value="HAD hydrolase, family IB"/>
    <property type="match status" value="1"/>
</dbReference>
<dbReference type="NCBIfam" id="TIGR01490">
    <property type="entry name" value="HAD-SF-IB-hyp1"/>
    <property type="match status" value="1"/>
</dbReference>
<organism evidence="6 7">
    <name type="scientific">Natronoglycomyces albus</name>
    <dbReference type="NCBI Taxonomy" id="2811108"/>
    <lineage>
        <taxon>Bacteria</taxon>
        <taxon>Bacillati</taxon>
        <taxon>Actinomycetota</taxon>
        <taxon>Actinomycetes</taxon>
        <taxon>Glycomycetales</taxon>
        <taxon>Glycomycetaceae</taxon>
        <taxon>Natronoglycomyces</taxon>
    </lineage>
</organism>
<evidence type="ECO:0000256" key="4">
    <source>
        <dbReference type="ARBA" id="ARBA00022842"/>
    </source>
</evidence>
<evidence type="ECO:0000313" key="7">
    <source>
        <dbReference type="Proteomes" id="UP000662939"/>
    </source>
</evidence>
<accession>A0A895XIF5</accession>
<evidence type="ECO:0000256" key="5">
    <source>
        <dbReference type="SAM" id="Phobius"/>
    </source>
</evidence>
<dbReference type="RefSeq" id="WP_213171601.1">
    <property type="nucleotide sequence ID" value="NZ_CP070496.1"/>
</dbReference>
<dbReference type="GO" id="GO:0046872">
    <property type="term" value="F:metal ion binding"/>
    <property type="evidence" value="ECO:0007669"/>
    <property type="project" value="UniProtKB-KW"/>
</dbReference>
<keyword evidence="2" id="KW-0479">Metal-binding</keyword>
<dbReference type="AlphaFoldDB" id="A0A895XIF5"/>
<keyword evidence="5" id="KW-0812">Transmembrane</keyword>
<reference evidence="6" key="1">
    <citation type="submission" date="2021-02" db="EMBL/GenBank/DDBJ databases">
        <title>Natronoglycomyces albus gen. nov., sp. nov, a haloalkaliphilic actinobacterium from a soda solonchak soil.</title>
        <authorList>
            <person name="Sorokin D.Y."/>
            <person name="Khijniak T.V."/>
            <person name="Zakharycheva A.P."/>
            <person name="Boueva O.V."/>
            <person name="Ariskina E.V."/>
            <person name="Hahnke R.L."/>
            <person name="Bunk B."/>
            <person name="Sproer C."/>
            <person name="Schumann P."/>
            <person name="Evtushenko L.I."/>
            <person name="Kublanov I.V."/>
        </authorList>
    </citation>
    <scope>NUCLEOTIDE SEQUENCE</scope>
    <source>
        <strain evidence="6">DSM 106290</strain>
    </source>
</reference>
<dbReference type="NCBIfam" id="TIGR01488">
    <property type="entry name" value="HAD-SF-IB"/>
    <property type="match status" value="1"/>
</dbReference>
<evidence type="ECO:0000256" key="2">
    <source>
        <dbReference type="ARBA" id="ARBA00022723"/>
    </source>
</evidence>
<dbReference type="GO" id="GO:0016787">
    <property type="term" value="F:hydrolase activity"/>
    <property type="evidence" value="ECO:0007669"/>
    <property type="project" value="UniProtKB-KW"/>
</dbReference>
<protein>
    <submittedName>
        <fullName evidence="6">HAD-IB family hydrolase</fullName>
    </submittedName>
</protein>
<dbReference type="PANTHER" id="PTHR43344:SF15">
    <property type="entry name" value="PHOSPHOSERINE PHOSPHATASE SERB1"/>
    <property type="match status" value="1"/>
</dbReference>
<dbReference type="InterPro" id="IPR023214">
    <property type="entry name" value="HAD_sf"/>
</dbReference>